<accession>C0GJL0</accession>
<dbReference type="Proteomes" id="UP000006443">
    <property type="component" value="Unassembled WGS sequence"/>
</dbReference>
<proteinExistence type="predicted"/>
<feature type="transmembrane region" description="Helical" evidence="1">
    <location>
        <begin position="12"/>
        <end position="36"/>
    </location>
</feature>
<dbReference type="STRING" id="555088.DealDRAFT_2669"/>
<keyword evidence="1" id="KW-1133">Transmembrane helix</keyword>
<evidence type="ECO:0000313" key="3">
    <source>
        <dbReference type="Proteomes" id="UP000006443"/>
    </source>
</evidence>
<keyword evidence="3" id="KW-1185">Reference proteome</keyword>
<evidence type="ECO:0000313" key="2">
    <source>
        <dbReference type="EMBL" id="EEG76432.1"/>
    </source>
</evidence>
<comment type="caution">
    <text evidence="2">The sequence shown here is derived from an EMBL/GenBank/DDBJ whole genome shotgun (WGS) entry which is preliminary data.</text>
</comment>
<reference evidence="2 3" key="1">
    <citation type="submission" date="2009-02" db="EMBL/GenBank/DDBJ databases">
        <title>Sequencing of the draft genome and assembly of Dethiobacter alkaliphilus AHT 1.</title>
        <authorList>
            <consortium name="US DOE Joint Genome Institute (JGI-PGF)"/>
            <person name="Lucas S."/>
            <person name="Copeland A."/>
            <person name="Lapidus A."/>
            <person name="Glavina del Rio T."/>
            <person name="Dalin E."/>
            <person name="Tice H."/>
            <person name="Bruce D."/>
            <person name="Goodwin L."/>
            <person name="Pitluck S."/>
            <person name="Larimer F."/>
            <person name="Land M.L."/>
            <person name="Hauser L."/>
            <person name="Muyzer G."/>
        </authorList>
    </citation>
    <scope>NUCLEOTIDE SEQUENCE [LARGE SCALE GENOMIC DNA]</scope>
    <source>
        <strain evidence="2 3">AHT 1</strain>
    </source>
</reference>
<evidence type="ECO:0000256" key="1">
    <source>
        <dbReference type="SAM" id="Phobius"/>
    </source>
</evidence>
<gene>
    <name evidence="2" type="ORF">DealDRAFT_2669</name>
</gene>
<keyword evidence="1" id="KW-0812">Transmembrane</keyword>
<dbReference type="EMBL" id="ACJM01000017">
    <property type="protein sequence ID" value="EEG76432.1"/>
    <property type="molecule type" value="Genomic_DNA"/>
</dbReference>
<sequence length="44" mass="4970">MDYSKRLKQGFMFGLGFWTAGLVIGLPPVLVIYFVARAVLLHML</sequence>
<dbReference type="RefSeq" id="WP_008518310.1">
    <property type="nucleotide sequence ID" value="NZ_ACJM01000017.1"/>
</dbReference>
<name>C0GJL0_DETAL</name>
<organism evidence="2 3">
    <name type="scientific">Dethiobacter alkaliphilus AHT 1</name>
    <dbReference type="NCBI Taxonomy" id="555088"/>
    <lineage>
        <taxon>Bacteria</taxon>
        <taxon>Bacillati</taxon>
        <taxon>Bacillota</taxon>
        <taxon>Dethiobacteria</taxon>
        <taxon>Dethiobacterales</taxon>
        <taxon>Dethiobacteraceae</taxon>
        <taxon>Dethiobacter</taxon>
    </lineage>
</organism>
<dbReference type="AlphaFoldDB" id="C0GJL0"/>
<keyword evidence="1" id="KW-0472">Membrane</keyword>
<protein>
    <submittedName>
        <fullName evidence="2">Uncharacterized protein</fullName>
    </submittedName>
</protein>